<evidence type="ECO:0000256" key="7">
    <source>
        <dbReference type="SAM" id="MobiDB-lite"/>
    </source>
</evidence>
<dbReference type="InterPro" id="IPR050394">
    <property type="entry name" value="Homeobox_NK-like"/>
</dbReference>
<evidence type="ECO:0000256" key="5">
    <source>
        <dbReference type="PROSITE-ProRule" id="PRU00108"/>
    </source>
</evidence>
<dbReference type="PANTHER" id="PTHR24340">
    <property type="entry name" value="HOMEOBOX PROTEIN NKX"/>
    <property type="match status" value="1"/>
</dbReference>
<keyword evidence="2 5" id="KW-0238">DNA-binding</keyword>
<evidence type="ECO:0000259" key="8">
    <source>
        <dbReference type="PROSITE" id="PS50071"/>
    </source>
</evidence>
<dbReference type="EMBL" id="AB435543">
    <property type="protein sequence ID" value="BAH22609.1"/>
    <property type="molecule type" value="Genomic_DNA"/>
</dbReference>
<feature type="compositionally biased region" description="Basic residues" evidence="7">
    <location>
        <begin position="408"/>
        <end position="417"/>
    </location>
</feature>
<dbReference type="InterPro" id="IPR017970">
    <property type="entry name" value="Homeobox_CS"/>
</dbReference>
<dbReference type="SMART" id="SM00389">
    <property type="entry name" value="HOX"/>
    <property type="match status" value="1"/>
</dbReference>
<reference evidence="9" key="1">
    <citation type="journal article" date="2009" name="Mycol. Res.">
        <title>Genomic structure of the A mating-type locus in a bipolar basidiomycete, Pholiota nameko.</title>
        <authorList>
            <person name="Yi R."/>
            <person name="Tachikawa T."/>
            <person name="Ishikawa M."/>
            <person name="Mukaiyama H."/>
            <person name="Bao D."/>
            <person name="Aimi T."/>
        </authorList>
    </citation>
    <scope>NUCLEOTIDE SEQUENCE</scope>
    <source>
        <strain evidence="9">NGW12-163</strain>
    </source>
</reference>
<dbReference type="CDD" id="cd00086">
    <property type="entry name" value="homeodomain"/>
    <property type="match status" value="1"/>
</dbReference>
<evidence type="ECO:0000256" key="2">
    <source>
        <dbReference type="ARBA" id="ARBA00023125"/>
    </source>
</evidence>
<feature type="region of interest" description="Disordered" evidence="7">
    <location>
        <begin position="284"/>
        <end position="320"/>
    </location>
</feature>
<gene>
    <name evidence="9" type="primary">A3-hox2</name>
</gene>
<dbReference type="GO" id="GO:0000978">
    <property type="term" value="F:RNA polymerase II cis-regulatory region sequence-specific DNA binding"/>
    <property type="evidence" value="ECO:0007669"/>
    <property type="project" value="TreeGrafter"/>
</dbReference>
<dbReference type="Pfam" id="PF00046">
    <property type="entry name" value="Homeodomain"/>
    <property type="match status" value="1"/>
</dbReference>
<dbReference type="GO" id="GO:0005634">
    <property type="term" value="C:nucleus"/>
    <property type="evidence" value="ECO:0007669"/>
    <property type="project" value="UniProtKB-SubCell"/>
</dbReference>
<feature type="domain" description="Homeobox" evidence="8">
    <location>
        <begin position="146"/>
        <end position="206"/>
    </location>
</feature>
<feature type="region of interest" description="Disordered" evidence="7">
    <location>
        <begin position="215"/>
        <end position="251"/>
    </location>
</feature>
<feature type="DNA-binding region" description="Homeobox" evidence="5">
    <location>
        <begin position="148"/>
        <end position="207"/>
    </location>
</feature>
<evidence type="ECO:0000256" key="4">
    <source>
        <dbReference type="ARBA" id="ARBA00023242"/>
    </source>
</evidence>
<keyword evidence="3 5" id="KW-0371">Homeobox</keyword>
<accession>B9A1S0</accession>
<feature type="region of interest" description="Disordered" evidence="7">
    <location>
        <begin position="453"/>
        <end position="489"/>
    </location>
</feature>
<dbReference type="AlphaFoldDB" id="B9A1S0"/>
<sequence>MVSDLSSTPEMQDILRQCQIKAQQLKELIGTLAIPVTVSSSYSGPIPDLDLLFPNDILLSIDDMALPEHLCQQMKSKLTERIVQSQQACIEAYQQTCRQLPGHLTSAHLTNLANTFRNYYTNHQIPKFRAKILNSQATLDMFKKNRPRENKRPAFNNEYTPMLENYFENNAYPSRPDRVLLARKSCMTERQIEVWFQNHRNRSKKEGIPLKRLSPQQSLPANLSARNHNIPDKTLSPSRIDMHMPDDHPETSEVVTISPLLPEPFSNPVQSPWVFPNSYHPNPQNAFSNPLPPQEGTARFTPPNWQRKPARQPPSRSSINMEDFINMFASKLSIRRGLGSKTTYGSSGTRAWYLSTVTVPSPAPHPALIRTTVPNYPSSPTPFSSAIHSIPMIISNVSSISRPSTPSRSKRFSRPRKAAPFPFRYPQKPLRMRLAKTLLPAFERYSSRTISFTSVSSASSTQSRTSSDSSRSSPGLTTPPQSPSNNPVEIHDPFVLEVHESAPSDSYDDIFAGIANPHFSDIQNLDDFLNNGAMYTDKYFQDSLNFQFPDPQYATA</sequence>
<dbReference type="SUPFAM" id="SSF46689">
    <property type="entry name" value="Homeodomain-like"/>
    <property type="match status" value="1"/>
</dbReference>
<comment type="subcellular location">
    <subcellularLocation>
        <location evidence="1 5 6">Nucleus</location>
    </subcellularLocation>
</comment>
<dbReference type="InterPro" id="IPR001356">
    <property type="entry name" value="HD"/>
</dbReference>
<feature type="compositionally biased region" description="Polar residues" evidence="7">
    <location>
        <begin position="215"/>
        <end position="227"/>
    </location>
</feature>
<evidence type="ECO:0000256" key="1">
    <source>
        <dbReference type="ARBA" id="ARBA00004123"/>
    </source>
</evidence>
<evidence type="ECO:0000256" key="3">
    <source>
        <dbReference type="ARBA" id="ARBA00023155"/>
    </source>
</evidence>
<evidence type="ECO:0000256" key="6">
    <source>
        <dbReference type="RuleBase" id="RU000682"/>
    </source>
</evidence>
<dbReference type="Gene3D" id="1.10.10.60">
    <property type="entry name" value="Homeodomain-like"/>
    <property type="match status" value="1"/>
</dbReference>
<dbReference type="PROSITE" id="PS00027">
    <property type="entry name" value="HOMEOBOX_1"/>
    <property type="match status" value="1"/>
</dbReference>
<feature type="compositionally biased region" description="Low complexity" evidence="7">
    <location>
        <begin position="453"/>
        <end position="478"/>
    </location>
</feature>
<dbReference type="PROSITE" id="PS50071">
    <property type="entry name" value="HOMEOBOX_2"/>
    <property type="match status" value="1"/>
</dbReference>
<name>B9A1S0_PHOMI</name>
<keyword evidence="4 5" id="KW-0539">Nucleus</keyword>
<feature type="region of interest" description="Disordered" evidence="7">
    <location>
        <begin position="399"/>
        <end position="423"/>
    </location>
</feature>
<protein>
    <submittedName>
        <fullName evidence="9">Homeodomain protein</fullName>
    </submittedName>
</protein>
<feature type="compositionally biased region" description="Basic and acidic residues" evidence="7">
    <location>
        <begin position="240"/>
        <end position="251"/>
    </location>
</feature>
<dbReference type="InterPro" id="IPR009057">
    <property type="entry name" value="Homeodomain-like_sf"/>
</dbReference>
<proteinExistence type="predicted"/>
<dbReference type="GO" id="GO:0000981">
    <property type="term" value="F:DNA-binding transcription factor activity, RNA polymerase II-specific"/>
    <property type="evidence" value="ECO:0007669"/>
    <property type="project" value="InterPro"/>
</dbReference>
<evidence type="ECO:0000313" key="9">
    <source>
        <dbReference type="EMBL" id="BAH22609.1"/>
    </source>
</evidence>
<dbReference type="GO" id="GO:0030154">
    <property type="term" value="P:cell differentiation"/>
    <property type="evidence" value="ECO:0007669"/>
    <property type="project" value="TreeGrafter"/>
</dbReference>
<organism evidence="9">
    <name type="scientific">Pholiota microspora</name>
    <name type="common">White-rot fungus</name>
    <name type="synonym">Pholiota nameko</name>
    <dbReference type="NCBI Taxonomy" id="1538424"/>
    <lineage>
        <taxon>Eukaryota</taxon>
        <taxon>Fungi</taxon>
        <taxon>Dikarya</taxon>
        <taxon>Basidiomycota</taxon>
        <taxon>Agaricomycotina</taxon>
        <taxon>Agaricomycetes</taxon>
        <taxon>Agaricomycetidae</taxon>
        <taxon>Agaricales</taxon>
        <taxon>Agaricineae</taxon>
        <taxon>Strophariaceae</taxon>
        <taxon>Pholiota</taxon>
    </lineage>
</organism>